<dbReference type="AlphaFoldDB" id="F9RZW9"/>
<sequence length="279" mass="31505">MKLNHIYHQYRANNSNLLKASSISAFKIGDIPLAEKIISVKITDAKLKLIELDRTGFNSDNYKRYANLEDRINRLSLGVKGLISMPILEDKNTRLFLGEKGMMNAPMLQDKLSINEMLKNRYALDSVLYVKTQVQPSANEIVSTALNKIVHGPDSPLKSPLPEEVIQHFASYGIRLVEHNVPLNMAQETISKFIDWIQLGNRGAAKSGLAAQIDSAIDRKYITSELLPLLTSEIENQLNIYLLDFSNKFDLRSSDGQRLSQSSIQQWVADQNSIMDTWL</sequence>
<organism evidence="1 2">
    <name type="scientific">Vibrio ichthyoenteri ATCC 700023</name>
    <dbReference type="NCBI Taxonomy" id="870968"/>
    <lineage>
        <taxon>Bacteria</taxon>
        <taxon>Pseudomonadati</taxon>
        <taxon>Pseudomonadota</taxon>
        <taxon>Gammaproteobacteria</taxon>
        <taxon>Vibrionales</taxon>
        <taxon>Vibrionaceae</taxon>
        <taxon>Vibrio</taxon>
    </lineage>
</organism>
<dbReference type="RefSeq" id="WP_006711397.1">
    <property type="nucleotide sequence ID" value="NZ_AFWF01000071.1"/>
</dbReference>
<proteinExistence type="predicted"/>
<accession>F9RZW9</accession>
<protein>
    <submittedName>
        <fullName evidence="1">Uncharacterized protein</fullName>
    </submittedName>
</protein>
<keyword evidence="2" id="KW-1185">Reference proteome</keyword>
<dbReference type="OrthoDB" id="117884at135623"/>
<gene>
    <name evidence="1" type="ORF">VII00023_08039</name>
</gene>
<reference evidence="1 2" key="1">
    <citation type="journal article" date="2012" name="Int. J. Syst. Evol. Microbiol.">
        <title>Vibrio caribbeanicus sp. nov., isolated from the marine sponge Scleritoderma cyanea.</title>
        <authorList>
            <person name="Hoffmann M."/>
            <person name="Monday S.R."/>
            <person name="Allard M.W."/>
            <person name="Strain E.A."/>
            <person name="Whittaker P."/>
            <person name="Naum M."/>
            <person name="McCarthy P.J."/>
            <person name="Lopez J.V."/>
            <person name="Fischer M."/>
            <person name="Brown E.W."/>
        </authorList>
    </citation>
    <scope>NUCLEOTIDE SEQUENCE [LARGE SCALE GENOMIC DNA]</scope>
    <source>
        <strain evidence="1 2">ATCC 700023</strain>
    </source>
</reference>
<dbReference type="EMBL" id="AFWF01000071">
    <property type="protein sequence ID" value="EGU44192.1"/>
    <property type="molecule type" value="Genomic_DNA"/>
</dbReference>
<comment type="caution">
    <text evidence="1">The sequence shown here is derived from an EMBL/GenBank/DDBJ whole genome shotgun (WGS) entry which is preliminary data.</text>
</comment>
<evidence type="ECO:0000313" key="1">
    <source>
        <dbReference type="EMBL" id="EGU44192.1"/>
    </source>
</evidence>
<dbReference type="Proteomes" id="UP000004605">
    <property type="component" value="Unassembled WGS sequence"/>
</dbReference>
<name>F9RZW9_9VIBR</name>
<evidence type="ECO:0000313" key="2">
    <source>
        <dbReference type="Proteomes" id="UP000004605"/>
    </source>
</evidence>